<evidence type="ECO:0000256" key="4">
    <source>
        <dbReference type="ARBA" id="ARBA00022847"/>
    </source>
</evidence>
<reference evidence="10 11" key="1">
    <citation type="journal article" date="2015" name="Nat. Commun.">
        <title>Lucilia cuprina genome unlocks parasitic fly biology to underpin future interventions.</title>
        <authorList>
            <person name="Anstead C.A."/>
            <person name="Korhonen P.K."/>
            <person name="Young N.D."/>
            <person name="Hall R.S."/>
            <person name="Jex A.R."/>
            <person name="Murali S.C."/>
            <person name="Hughes D.S."/>
            <person name="Lee S.F."/>
            <person name="Perry T."/>
            <person name="Stroehlein A.J."/>
            <person name="Ansell B.R."/>
            <person name="Breugelmans B."/>
            <person name="Hofmann A."/>
            <person name="Qu J."/>
            <person name="Dugan S."/>
            <person name="Lee S.L."/>
            <person name="Chao H."/>
            <person name="Dinh H."/>
            <person name="Han Y."/>
            <person name="Doddapaneni H.V."/>
            <person name="Worley K.C."/>
            <person name="Muzny D.M."/>
            <person name="Ioannidis P."/>
            <person name="Waterhouse R.M."/>
            <person name="Zdobnov E.M."/>
            <person name="James P.J."/>
            <person name="Bagnall N.H."/>
            <person name="Kotze A.C."/>
            <person name="Gibbs R.A."/>
            <person name="Richards S."/>
            <person name="Batterham P."/>
            <person name="Gasser R.B."/>
        </authorList>
    </citation>
    <scope>NUCLEOTIDE SEQUENCE [LARGE SCALE GENOMIC DNA]</scope>
    <source>
        <strain evidence="10 11">LS</strain>
        <tissue evidence="10">Full body</tissue>
    </source>
</reference>
<feature type="domain" description="Major facilitator superfamily (MFS) profile" evidence="9">
    <location>
        <begin position="418"/>
        <end position="862"/>
    </location>
</feature>
<comment type="caution">
    <text evidence="10">The sequence shown here is derived from an EMBL/GenBank/DDBJ whole genome shotgun (WGS) entry which is preliminary data.</text>
</comment>
<feature type="transmembrane region" description="Helical" evidence="7">
    <location>
        <begin position="345"/>
        <end position="367"/>
    </location>
</feature>
<feature type="transmembrane region" description="Helical" evidence="7">
    <location>
        <begin position="310"/>
        <end position="333"/>
    </location>
</feature>
<evidence type="ECO:0000256" key="1">
    <source>
        <dbReference type="ARBA" id="ARBA00004141"/>
    </source>
</evidence>
<dbReference type="FunFam" id="1.20.1250.20:FF:000003">
    <property type="entry name" value="Solute carrier family 17 member 3"/>
    <property type="match status" value="1"/>
</dbReference>
<accession>A0A0L0CLJ6</accession>
<dbReference type="SUPFAM" id="SSF103473">
    <property type="entry name" value="MFS general substrate transporter"/>
    <property type="match status" value="2"/>
</dbReference>
<keyword evidence="4" id="KW-0769">Symport</keyword>
<evidence type="ECO:0000256" key="8">
    <source>
        <dbReference type="SAM" id="SignalP"/>
    </source>
</evidence>
<keyword evidence="5 7" id="KW-1133">Transmembrane helix</keyword>
<evidence type="ECO:0000256" key="5">
    <source>
        <dbReference type="ARBA" id="ARBA00022989"/>
    </source>
</evidence>
<feature type="transmembrane region" description="Helical" evidence="7">
    <location>
        <begin position="575"/>
        <end position="598"/>
    </location>
</feature>
<evidence type="ECO:0000256" key="7">
    <source>
        <dbReference type="SAM" id="Phobius"/>
    </source>
</evidence>
<feature type="domain" description="Major facilitator superfamily (MFS) profile" evidence="9">
    <location>
        <begin position="1"/>
        <end position="371"/>
    </location>
</feature>
<evidence type="ECO:0000313" key="10">
    <source>
        <dbReference type="EMBL" id="KNC33126.1"/>
    </source>
</evidence>
<comment type="subcellular location">
    <subcellularLocation>
        <location evidence="1">Membrane</location>
        <topology evidence="1">Multi-pass membrane protein</topology>
    </subcellularLocation>
</comment>
<feature type="transmembrane region" description="Helical" evidence="7">
    <location>
        <begin position="114"/>
        <end position="135"/>
    </location>
</feature>
<feature type="transmembrane region" description="Helical" evidence="7">
    <location>
        <begin position="85"/>
        <end position="108"/>
    </location>
</feature>
<dbReference type="InterPro" id="IPR011701">
    <property type="entry name" value="MFS"/>
</dbReference>
<feature type="signal peptide" evidence="8">
    <location>
        <begin position="1"/>
        <end position="17"/>
    </location>
</feature>
<feature type="chain" id="PRO_5005536618" description="Major facilitator superfamily (MFS) profile domain-containing protein" evidence="8">
    <location>
        <begin position="18"/>
        <end position="894"/>
    </location>
</feature>
<feature type="transmembrane region" description="Helical" evidence="7">
    <location>
        <begin position="801"/>
        <end position="824"/>
    </location>
</feature>
<feature type="transmembrane region" description="Helical" evidence="7">
    <location>
        <begin position="514"/>
        <end position="534"/>
    </location>
</feature>
<organism evidence="10 11">
    <name type="scientific">Lucilia cuprina</name>
    <name type="common">Green bottle fly</name>
    <name type="synonym">Australian sheep blowfly</name>
    <dbReference type="NCBI Taxonomy" id="7375"/>
    <lineage>
        <taxon>Eukaryota</taxon>
        <taxon>Metazoa</taxon>
        <taxon>Ecdysozoa</taxon>
        <taxon>Arthropoda</taxon>
        <taxon>Hexapoda</taxon>
        <taxon>Insecta</taxon>
        <taxon>Pterygota</taxon>
        <taxon>Neoptera</taxon>
        <taxon>Endopterygota</taxon>
        <taxon>Diptera</taxon>
        <taxon>Brachycera</taxon>
        <taxon>Muscomorpha</taxon>
        <taxon>Oestroidea</taxon>
        <taxon>Calliphoridae</taxon>
        <taxon>Luciliinae</taxon>
        <taxon>Lucilia</taxon>
    </lineage>
</organism>
<evidence type="ECO:0000256" key="6">
    <source>
        <dbReference type="ARBA" id="ARBA00023136"/>
    </source>
</evidence>
<dbReference type="OrthoDB" id="2985014at2759"/>
<feature type="transmembrane region" description="Helical" evidence="7">
    <location>
        <begin position="709"/>
        <end position="733"/>
    </location>
</feature>
<feature type="transmembrane region" description="Helical" evidence="7">
    <location>
        <begin position="770"/>
        <end position="789"/>
    </location>
</feature>
<keyword evidence="3 7" id="KW-0812">Transmembrane</keyword>
<proteinExistence type="predicted"/>
<dbReference type="Proteomes" id="UP000037069">
    <property type="component" value="Unassembled WGS sequence"/>
</dbReference>
<feature type="transmembrane region" description="Helical" evidence="7">
    <location>
        <begin position="604"/>
        <end position="625"/>
    </location>
</feature>
<sequence length="894" mass="101652">SFFWLHWLTQLPGGVLAKKYGTKLVFGLSNVICCWMCFFIPMTANYSVTALIVLRTIQGAIAGLTWPAMHVLIAKWIPPDERSKFVTAYFGSSIGVAFAYPLFAYMMHYMSWKWVYLFCGIFGTLWWLLWLVLVYDSPAHHPRISISELRYIEKALGSSVQQKCKSVPTPWKEIFTSRPVWMNVIGQWASIWGLFTLMIQSPTYFKVIHNWDIRAIGILSGIPHILRMFFAYIFSLYADYLLRTNKMGQTNLRKFATAICTIIMGLVVLALAYLGRNPIWAIVLLSLATMLQGTASTGPMSSMIDIAPNYAGIIFGLCGTIACIPGFISAYIVGVLTLENQTFEAWTNVFLICAFMLIGCGVLYVLFADSSLQKWNDYSQYNAVKDIQLVEKNEERREDLDIKTRTILWHLVFWGFVINYMFCINLNLTIVDMVITNKVATSEFAPEKQLSLSEISKRSIEINSTTIETKFKHSSEKFHWNEYQQGLILGSFYWLHWLTQLPGGILAKKYGTKLVFGLSNVICCWMCFFIPMAAYNNFKILITLRIIQGAIAGLTWPAMHVLIAKWIPPNERSKFVTAYFGSSIGVALSYPIFAYIMHYMSWQWVYYICGIVGTLWWFGWLTLVYDSPEQHPRITKTELNYIEKALGCSVQQKTTHRIPIPWKDIFTSRTVWMNVMGQWAGVWGLFTLMTQSPTYFKVIHNWDIRATGILSGMPHILRMVFAYIFSLYADYLLKTNKMKRTTLRKFATFICAIVMGLVVLALAYLGRNPIYAVVLISLATMFQGAGSSGPLSSMIDIAPNYAGIICGICGTIGSLPGFISAYLVGVLTLDNQTFEAWTNVFLICAFMLIGCGVLYVLFADSSVQKWNDYSQYHVSKDLQLLEKNEMLKEKCCGT</sequence>
<protein>
    <recommendedName>
        <fullName evidence="9">Major facilitator superfamily (MFS) profile domain-containing protein</fullName>
    </recommendedName>
</protein>
<feature type="transmembrane region" description="Helical" evidence="7">
    <location>
        <begin position="255"/>
        <end position="273"/>
    </location>
</feature>
<dbReference type="InterPro" id="IPR036259">
    <property type="entry name" value="MFS_trans_sf"/>
</dbReference>
<dbReference type="GO" id="GO:0006820">
    <property type="term" value="P:monoatomic anion transport"/>
    <property type="evidence" value="ECO:0007669"/>
    <property type="project" value="TreeGrafter"/>
</dbReference>
<gene>
    <name evidence="10" type="ORF">FF38_04718</name>
</gene>
<evidence type="ECO:0000256" key="2">
    <source>
        <dbReference type="ARBA" id="ARBA00022448"/>
    </source>
</evidence>
<feature type="transmembrane region" description="Helical" evidence="7">
    <location>
        <begin position="213"/>
        <end position="234"/>
    </location>
</feature>
<evidence type="ECO:0000259" key="9">
    <source>
        <dbReference type="PROSITE" id="PS50850"/>
    </source>
</evidence>
<feature type="transmembrane region" description="Helical" evidence="7">
    <location>
        <begin position="50"/>
        <end position="73"/>
    </location>
</feature>
<keyword evidence="8" id="KW-0732">Signal</keyword>
<dbReference type="AlphaFoldDB" id="A0A0L0CLJ6"/>
<dbReference type="InterPro" id="IPR020846">
    <property type="entry name" value="MFS_dom"/>
</dbReference>
<feature type="non-terminal residue" evidence="10">
    <location>
        <position position="1"/>
    </location>
</feature>
<keyword evidence="11" id="KW-1185">Reference proteome</keyword>
<evidence type="ECO:0000313" key="11">
    <source>
        <dbReference type="Proteomes" id="UP000037069"/>
    </source>
</evidence>
<dbReference type="PROSITE" id="PS50850">
    <property type="entry name" value="MFS"/>
    <property type="match status" value="2"/>
</dbReference>
<dbReference type="GO" id="GO:0015293">
    <property type="term" value="F:symporter activity"/>
    <property type="evidence" value="ECO:0007669"/>
    <property type="project" value="UniProtKB-KW"/>
</dbReference>
<name>A0A0L0CLJ6_LUCCU</name>
<feature type="transmembrane region" description="Helical" evidence="7">
    <location>
        <begin position="279"/>
        <end position="298"/>
    </location>
</feature>
<dbReference type="FunFam" id="1.20.1250.20:FF:000532">
    <property type="entry name" value="SLC (SoLute Carrier) homolog"/>
    <property type="match status" value="1"/>
</dbReference>
<feature type="transmembrane region" description="Helical" evidence="7">
    <location>
        <begin position="745"/>
        <end position="764"/>
    </location>
</feature>
<feature type="transmembrane region" description="Helical" evidence="7">
    <location>
        <begin position="407"/>
        <end position="428"/>
    </location>
</feature>
<dbReference type="PANTHER" id="PTHR11662">
    <property type="entry name" value="SOLUTE CARRIER FAMILY 17"/>
    <property type="match status" value="1"/>
</dbReference>
<dbReference type="Gene3D" id="1.20.1250.20">
    <property type="entry name" value="MFS general substrate transporter like domains"/>
    <property type="match status" value="2"/>
</dbReference>
<feature type="transmembrane region" description="Helical" evidence="7">
    <location>
        <begin position="24"/>
        <end position="44"/>
    </location>
</feature>
<feature type="transmembrane region" description="Helical" evidence="7">
    <location>
        <begin position="836"/>
        <end position="858"/>
    </location>
</feature>
<keyword evidence="2" id="KW-0813">Transport</keyword>
<dbReference type="GO" id="GO:0016020">
    <property type="term" value="C:membrane"/>
    <property type="evidence" value="ECO:0007669"/>
    <property type="project" value="UniProtKB-SubCell"/>
</dbReference>
<evidence type="ECO:0000256" key="3">
    <source>
        <dbReference type="ARBA" id="ARBA00022692"/>
    </source>
</evidence>
<dbReference type="CDD" id="cd17318">
    <property type="entry name" value="MFS_SLC17"/>
    <property type="match status" value="1"/>
</dbReference>
<keyword evidence="6 7" id="KW-0472">Membrane</keyword>
<dbReference type="PANTHER" id="PTHR11662:SF79">
    <property type="entry name" value="NA[+]-DEPENDENT INORGANIC PHOSPHATE COTRANSPORTER, ISOFORM A"/>
    <property type="match status" value="1"/>
</dbReference>
<dbReference type="InterPro" id="IPR050382">
    <property type="entry name" value="MFS_Na/Anion_cotransporter"/>
</dbReference>
<dbReference type="OMA" id="YEVEMEY"/>
<dbReference type="Pfam" id="PF07690">
    <property type="entry name" value="MFS_1"/>
    <property type="match status" value="2"/>
</dbReference>
<dbReference type="EMBL" id="JRES01000234">
    <property type="protein sequence ID" value="KNC33126.1"/>
    <property type="molecule type" value="Genomic_DNA"/>
</dbReference>
<feature type="transmembrane region" description="Helical" evidence="7">
    <location>
        <begin position="540"/>
        <end position="563"/>
    </location>
</feature>